<evidence type="ECO:0000313" key="2">
    <source>
        <dbReference type="Proteomes" id="UP000829398"/>
    </source>
</evidence>
<sequence length="1036" mass="116978">MKRFTGSKDPGPIGSRKGTKTRNIYTSKLRRGKKTNWIGGILNQEEGWTEDKDEIEKEFHEYFAKLFTSSNPTEVQIEAALESLKPRVSAGMNEQLDRPFTEEEVTAALAQMCPTKAPGPDGLPAAFFQKHWKSVKSSVISTSLYILNDKGIISPLNHTHIVLIPKIQKPDRVTDFRPISLCNVIYRVIAKTIANRLKDMLNHVISPSQSAFIPNRMITDNIIVGYKCLHKIRHSKGKKHGLVALKLDLSKAYDRVEWSFLKHTMLKLGFSSNLVDLILNCISTTSFSVVINGVVSGMIKPQRGLRQGCPLSPYLFIICAEVFSNLLAQAQQQKLIQGLRFGKEVSVSHLLFADDSLIFVRAAVEDCSHLKAVFECYSRALGQIFNYKKSSMFFSQNTEEDRATAIKDIFQLQVVSRHEKYLGLPSMVGRKSKSFFNDVKLRVLNKIQGWQHKFFSSGGKEVLIKVVAQAVPTFAMSVFKIPLGLCEEIQKEVTEFWWGSDGKKKGSHWRSWEKLSKAKIRGGMGFRDLSSFNQALVAKQGWRIIHNPNSLVSRVMKARYFKHVDFTEAGLGSKPSFIWRSILWGRQVIQNGARWRVGNGKKAKVYSSNWLPRPSTFRPVSDPAIRVDFIVAELIDGQQRWKEGLIHDSFAREDAEAILKIPLPKRPKEDQLIWHYDKRGKYSVKSGYQVAMRLKFPDQPCCSSQNSDLLRRVVQEPICQICSSNVETITHALLGCKMAKKIWRSSQFPEMLVESKSHDISGMFQGLTKKQHISKMETVAALLWVIWTARNKWLFEGRKDDPLSLMARAESIVEAFRNSRKPLENFQARKEDDKANQWCPPPKGWLKVNVDAAVDEKRQVAGLGVVVRDWKSNCIAAAIKTSGFFGSVSMAEAATMDWGMQVAARVGGKSVLIESDSHELVELVNNRIISMSEIVWVISEILEKKNDFQNFKAQHIPRLFNGIAHSLAKLALQKKESVMWLDEFPADIMYLISLQVEPTEGLVCSRGLSLDTGAGVAAAMFPTRALLVVILARRFA</sequence>
<keyword evidence="1" id="KW-0695">RNA-directed DNA polymerase</keyword>
<proteinExistence type="predicted"/>
<gene>
    <name evidence="1" type="ORF">KPL71_022385</name>
</gene>
<dbReference type="EMBL" id="CM039177">
    <property type="protein sequence ID" value="KAH9694328.1"/>
    <property type="molecule type" value="Genomic_DNA"/>
</dbReference>
<evidence type="ECO:0000313" key="1">
    <source>
        <dbReference type="EMBL" id="KAH9694328.1"/>
    </source>
</evidence>
<protein>
    <submittedName>
        <fullName evidence="1">Reverse transcriptase domain-containing protein</fullName>
    </submittedName>
</protein>
<keyword evidence="2" id="KW-1185">Reference proteome</keyword>
<organism evidence="1 2">
    <name type="scientific">Citrus sinensis</name>
    <name type="common">Sweet orange</name>
    <name type="synonym">Citrus aurantium var. sinensis</name>
    <dbReference type="NCBI Taxonomy" id="2711"/>
    <lineage>
        <taxon>Eukaryota</taxon>
        <taxon>Viridiplantae</taxon>
        <taxon>Streptophyta</taxon>
        <taxon>Embryophyta</taxon>
        <taxon>Tracheophyta</taxon>
        <taxon>Spermatophyta</taxon>
        <taxon>Magnoliopsida</taxon>
        <taxon>eudicotyledons</taxon>
        <taxon>Gunneridae</taxon>
        <taxon>Pentapetalae</taxon>
        <taxon>rosids</taxon>
        <taxon>malvids</taxon>
        <taxon>Sapindales</taxon>
        <taxon>Rutaceae</taxon>
        <taxon>Aurantioideae</taxon>
        <taxon>Citrus</taxon>
    </lineage>
</organism>
<comment type="caution">
    <text evidence="1">The sequence shown here is derived from an EMBL/GenBank/DDBJ whole genome shotgun (WGS) entry which is preliminary data.</text>
</comment>
<name>A0ACB8IBD5_CITSI</name>
<accession>A0ACB8IBD5</accession>
<keyword evidence="1" id="KW-0548">Nucleotidyltransferase</keyword>
<reference evidence="2" key="1">
    <citation type="journal article" date="2023" name="Hortic. Res.">
        <title>A chromosome-level phased genome enabling allele-level studies in sweet orange: a case study on citrus Huanglongbing tolerance.</title>
        <authorList>
            <person name="Wu B."/>
            <person name="Yu Q."/>
            <person name="Deng Z."/>
            <person name="Duan Y."/>
            <person name="Luo F."/>
            <person name="Gmitter F. Jr."/>
        </authorList>
    </citation>
    <scope>NUCLEOTIDE SEQUENCE [LARGE SCALE GENOMIC DNA]</scope>
    <source>
        <strain evidence="2">cv. Valencia</strain>
    </source>
</reference>
<keyword evidence="1" id="KW-0808">Transferase</keyword>
<dbReference type="Proteomes" id="UP000829398">
    <property type="component" value="Chromosome 8"/>
</dbReference>